<feature type="region of interest" description="Disordered" evidence="1">
    <location>
        <begin position="1"/>
        <end position="63"/>
    </location>
</feature>
<evidence type="ECO:0000313" key="3">
    <source>
        <dbReference type="Proteomes" id="UP000468388"/>
    </source>
</evidence>
<name>A0A6N8JEV1_9BACT</name>
<organism evidence="2 3">
    <name type="scientific">Chitinophaga oryziterrae</name>
    <dbReference type="NCBI Taxonomy" id="1031224"/>
    <lineage>
        <taxon>Bacteria</taxon>
        <taxon>Pseudomonadati</taxon>
        <taxon>Bacteroidota</taxon>
        <taxon>Chitinophagia</taxon>
        <taxon>Chitinophagales</taxon>
        <taxon>Chitinophagaceae</taxon>
        <taxon>Chitinophaga</taxon>
    </lineage>
</organism>
<gene>
    <name evidence="2" type="ORF">GO495_24890</name>
</gene>
<dbReference type="RefSeq" id="WP_157302669.1">
    <property type="nucleotide sequence ID" value="NZ_BAAAZB010000001.1"/>
</dbReference>
<sequence>MAQKKPAGPADKKEKDVQISDDGLKKDATEIYMGDSILQTPEEHQEDANTDPEKDDEITLGNA</sequence>
<evidence type="ECO:0000313" key="2">
    <source>
        <dbReference type="EMBL" id="MVT43855.1"/>
    </source>
</evidence>
<keyword evidence="3" id="KW-1185">Reference proteome</keyword>
<protein>
    <submittedName>
        <fullName evidence="2">Uncharacterized protein</fullName>
    </submittedName>
</protein>
<dbReference type="EMBL" id="WRXO01000009">
    <property type="protein sequence ID" value="MVT43855.1"/>
    <property type="molecule type" value="Genomic_DNA"/>
</dbReference>
<comment type="caution">
    <text evidence="2">The sequence shown here is derived from an EMBL/GenBank/DDBJ whole genome shotgun (WGS) entry which is preliminary data.</text>
</comment>
<reference evidence="2 3" key="1">
    <citation type="submission" date="2019-12" db="EMBL/GenBank/DDBJ databases">
        <title>The draft genomic sequence of strain Chitinophaga oryziterrae JCM 16595.</title>
        <authorList>
            <person name="Zhang X."/>
        </authorList>
    </citation>
    <scope>NUCLEOTIDE SEQUENCE [LARGE SCALE GENOMIC DNA]</scope>
    <source>
        <strain evidence="2 3">JCM 16595</strain>
    </source>
</reference>
<dbReference type="OrthoDB" id="9888603at2"/>
<dbReference type="AlphaFoldDB" id="A0A6N8JEV1"/>
<accession>A0A6N8JEV1</accession>
<evidence type="ECO:0000256" key="1">
    <source>
        <dbReference type="SAM" id="MobiDB-lite"/>
    </source>
</evidence>
<feature type="compositionally biased region" description="Acidic residues" evidence="1">
    <location>
        <begin position="48"/>
        <end position="63"/>
    </location>
</feature>
<feature type="compositionally biased region" description="Basic and acidic residues" evidence="1">
    <location>
        <begin position="10"/>
        <end position="29"/>
    </location>
</feature>
<dbReference type="Proteomes" id="UP000468388">
    <property type="component" value="Unassembled WGS sequence"/>
</dbReference>
<proteinExistence type="predicted"/>